<dbReference type="InterPro" id="IPR006035">
    <property type="entry name" value="Ureohydrolase"/>
</dbReference>
<keyword evidence="6" id="KW-1185">Reference proteome</keyword>
<dbReference type="AlphaFoldDB" id="A0A4R6WSF9"/>
<dbReference type="PANTHER" id="PTHR11358">
    <property type="entry name" value="ARGINASE/AGMATINASE"/>
    <property type="match status" value="1"/>
</dbReference>
<dbReference type="GO" id="GO:0046872">
    <property type="term" value="F:metal ion binding"/>
    <property type="evidence" value="ECO:0007669"/>
    <property type="project" value="UniProtKB-KW"/>
</dbReference>
<dbReference type="PANTHER" id="PTHR11358:SF26">
    <property type="entry name" value="GUANIDINO ACID HYDROLASE, MITOCHONDRIAL"/>
    <property type="match status" value="1"/>
</dbReference>
<dbReference type="InterPro" id="IPR023696">
    <property type="entry name" value="Ureohydrolase_dom_sf"/>
</dbReference>
<dbReference type="GO" id="GO:0008783">
    <property type="term" value="F:agmatinase activity"/>
    <property type="evidence" value="ECO:0007669"/>
    <property type="project" value="TreeGrafter"/>
</dbReference>
<feature type="binding site" evidence="3">
    <location>
        <position position="235"/>
    </location>
    <ligand>
        <name>Mn(2+)</name>
        <dbReference type="ChEBI" id="CHEBI:29035"/>
        <label>1</label>
    </ligand>
</feature>
<dbReference type="SUPFAM" id="SSF52768">
    <property type="entry name" value="Arginase/deacetylase"/>
    <property type="match status" value="1"/>
</dbReference>
<feature type="binding site" evidence="3">
    <location>
        <position position="123"/>
    </location>
    <ligand>
        <name>Mn(2+)</name>
        <dbReference type="ChEBI" id="CHEBI:29035"/>
        <label>1</label>
    </ligand>
</feature>
<feature type="binding site" evidence="3">
    <location>
        <position position="148"/>
    </location>
    <ligand>
        <name>Mn(2+)</name>
        <dbReference type="ChEBI" id="CHEBI:29035"/>
        <label>1</label>
    </ligand>
</feature>
<dbReference type="OrthoDB" id="9788689at2"/>
<proteinExistence type="inferred from homology"/>
<keyword evidence="2" id="KW-0378">Hydrolase</keyword>
<keyword evidence="3" id="KW-0464">Manganese</keyword>
<accession>A0A4R6WSF9</accession>
<protein>
    <submittedName>
        <fullName evidence="5">Agmatinase</fullName>
    </submittedName>
</protein>
<evidence type="ECO:0000256" key="3">
    <source>
        <dbReference type="PIRSR" id="PIRSR036979-1"/>
    </source>
</evidence>
<dbReference type="GO" id="GO:0033389">
    <property type="term" value="P:putrescine biosynthetic process from arginine, via agmatine"/>
    <property type="evidence" value="ECO:0007669"/>
    <property type="project" value="TreeGrafter"/>
</dbReference>
<sequence length="308" mass="33596">MLSRPNRGFLDWPIVTDPGARRADVAIVGIPLSEPYPRDPWPNDQANAPQWVRRQSIQFCDGRDHWDFDNGAPLAEFLPPHCHDLGDLVWDGGDYGSFLARAGELFAGLWRTSTQVFGIGGDHGATIPLLHGLAGLGEKIHIVHIDAHLDWRDEVQGIRNGYSSPLRRASELPWIGGMTQIGLRGTGSARRPEVEAALAWGSRLIPAHEVHAHGIDWVIDQIPGDQPVFITIDADGVDPSIMPAVLAPSPGGLTAPQMFRLIRAIASRQRLVGMDVVEIAPAWEPANGLTAIMAGRMFLQALGASWKR</sequence>
<dbReference type="PIRSF" id="PIRSF036979">
    <property type="entry name" value="Arginase"/>
    <property type="match status" value="1"/>
</dbReference>
<evidence type="ECO:0000256" key="1">
    <source>
        <dbReference type="ARBA" id="ARBA00022723"/>
    </source>
</evidence>
<keyword evidence="1 3" id="KW-0479">Metal-binding</keyword>
<dbReference type="RefSeq" id="WP_133614091.1">
    <property type="nucleotide sequence ID" value="NZ_SNYW01000009.1"/>
</dbReference>
<dbReference type="EMBL" id="SNYW01000009">
    <property type="protein sequence ID" value="TDQ81543.1"/>
    <property type="molecule type" value="Genomic_DNA"/>
</dbReference>
<dbReference type="Gene3D" id="3.40.800.10">
    <property type="entry name" value="Ureohydrolase domain"/>
    <property type="match status" value="1"/>
</dbReference>
<dbReference type="PROSITE" id="PS51409">
    <property type="entry name" value="ARGINASE_2"/>
    <property type="match status" value="1"/>
</dbReference>
<evidence type="ECO:0000256" key="2">
    <source>
        <dbReference type="ARBA" id="ARBA00022801"/>
    </source>
</evidence>
<organism evidence="5 6">
    <name type="scientific">Dongia mobilis</name>
    <dbReference type="NCBI Taxonomy" id="578943"/>
    <lineage>
        <taxon>Bacteria</taxon>
        <taxon>Pseudomonadati</taxon>
        <taxon>Pseudomonadota</taxon>
        <taxon>Alphaproteobacteria</taxon>
        <taxon>Rhodospirillales</taxon>
        <taxon>Dongiaceae</taxon>
        <taxon>Dongia</taxon>
    </lineage>
</organism>
<feature type="binding site" evidence="3">
    <location>
        <position position="146"/>
    </location>
    <ligand>
        <name>Mn(2+)</name>
        <dbReference type="ChEBI" id="CHEBI:29035"/>
        <label>1</label>
    </ligand>
</feature>
<feature type="binding site" evidence="3">
    <location>
        <position position="233"/>
    </location>
    <ligand>
        <name>Mn(2+)</name>
        <dbReference type="ChEBI" id="CHEBI:29035"/>
        <label>1</label>
    </ligand>
</feature>
<gene>
    <name evidence="5" type="ORF">A8950_2612</name>
</gene>
<evidence type="ECO:0000313" key="6">
    <source>
        <dbReference type="Proteomes" id="UP000295783"/>
    </source>
</evidence>
<name>A0A4R6WSF9_9PROT</name>
<reference evidence="5 6" key="1">
    <citation type="submission" date="2019-03" db="EMBL/GenBank/DDBJ databases">
        <title>Genomic Encyclopedia of Type Strains, Phase III (KMG-III): the genomes of soil and plant-associated and newly described type strains.</title>
        <authorList>
            <person name="Whitman W."/>
        </authorList>
    </citation>
    <scope>NUCLEOTIDE SEQUENCE [LARGE SCALE GENOMIC DNA]</scope>
    <source>
        <strain evidence="5 6">CGMCC 1.7660</strain>
    </source>
</reference>
<dbReference type="Proteomes" id="UP000295783">
    <property type="component" value="Unassembled WGS sequence"/>
</dbReference>
<dbReference type="Pfam" id="PF00491">
    <property type="entry name" value="Arginase"/>
    <property type="match status" value="1"/>
</dbReference>
<evidence type="ECO:0000313" key="5">
    <source>
        <dbReference type="EMBL" id="TDQ81543.1"/>
    </source>
</evidence>
<feature type="binding site" evidence="3">
    <location>
        <position position="150"/>
    </location>
    <ligand>
        <name>Mn(2+)</name>
        <dbReference type="ChEBI" id="CHEBI:29035"/>
        <label>1</label>
    </ligand>
</feature>
<comment type="cofactor">
    <cofactor evidence="3">
        <name>Mn(2+)</name>
        <dbReference type="ChEBI" id="CHEBI:29035"/>
    </cofactor>
    <text evidence="3">Binds 2 manganese ions per subunit.</text>
</comment>
<comment type="caution">
    <text evidence="5">The sequence shown here is derived from an EMBL/GenBank/DDBJ whole genome shotgun (WGS) entry which is preliminary data.</text>
</comment>
<evidence type="ECO:0000256" key="4">
    <source>
        <dbReference type="PROSITE-ProRule" id="PRU00742"/>
    </source>
</evidence>
<comment type="similarity">
    <text evidence="4">Belongs to the arginase family.</text>
</comment>